<evidence type="ECO:0000256" key="6">
    <source>
        <dbReference type="SAM" id="MobiDB-lite"/>
    </source>
</evidence>
<comment type="function">
    <text evidence="5">Acylhydrolase that catalyzes the hydrolysis of phospholipids at the sn-1 position.</text>
</comment>
<dbReference type="PANTHER" id="PTHR31828">
    <property type="entry name" value="PHOSPHOLIPASE A1-IIGAMMA"/>
    <property type="match status" value="1"/>
</dbReference>
<dbReference type="PANTHER" id="PTHR31828:SF52">
    <property type="entry name" value="PHOSPHOLIPASE A1"/>
    <property type="match status" value="1"/>
</dbReference>
<feature type="domain" description="Fungal lipase-type" evidence="7">
    <location>
        <begin position="167"/>
        <end position="326"/>
    </location>
</feature>
<evidence type="ECO:0000256" key="5">
    <source>
        <dbReference type="RuleBase" id="RU367093"/>
    </source>
</evidence>
<dbReference type="FunFam" id="3.40.50.1820:FF:000065">
    <property type="entry name" value="Phospholipase A1-II 3"/>
    <property type="match status" value="1"/>
</dbReference>
<evidence type="ECO:0000256" key="1">
    <source>
        <dbReference type="ARBA" id="ARBA00010701"/>
    </source>
</evidence>
<protein>
    <recommendedName>
        <fullName evidence="5">Phospholipase A1</fullName>
        <ecNumber evidence="5">3.1.1.-</ecNumber>
    </recommendedName>
</protein>
<keyword evidence="2 5" id="KW-0378">Hydrolase</keyword>
<sequence>MDNVDPNMDNTDPNTDDTDPNMDDIVPNIDNYMDKIAQEWKKLSGETNWKDMLDPPSPQLRTYINHYGEMAEATYDAYIKIPQSKNAGNVRFARKNLFSQTGLLKGRPLNQYIVTKYMYATSALILPGTFVTSVSPQAWSKKSNWIGFIAVANDEGKKMLGRRDIMVVWRGTVNQSDMIHDAEFRKVLAPKIFGLVHKDLPRIHEGWYSIYTTDDPNTRYNKISARDQAMNEIKRLVNQYRMEDISLTITGHSMGAAVATLNAVDICFNGLNKQSVTPPKSCPVSVFAFASPKVGDSGFHKVFTSYKDLYCLRINNSLDLVPKYPLLGYMDVGTEMVVDTSKSTYLNGPGNPGSWHSMENYMHCVAGTQGKKGGFKLDIKRDLSLINKFSDSLPDKHGVPHNWWNEKHLGMNQKQDGTWEMQDHEEDDNKT</sequence>
<keyword evidence="3 5" id="KW-0442">Lipid degradation</keyword>
<comment type="similarity">
    <text evidence="1 5">Belongs to the AB hydrolase superfamily. Lipase family.</text>
</comment>
<proteinExistence type="inferred from homology"/>
<evidence type="ECO:0000256" key="2">
    <source>
        <dbReference type="ARBA" id="ARBA00022801"/>
    </source>
</evidence>
<comment type="caution">
    <text evidence="8">The sequence shown here is derived from an EMBL/GenBank/DDBJ whole genome shotgun (WGS) entry which is preliminary data.</text>
</comment>
<dbReference type="InterPro" id="IPR029058">
    <property type="entry name" value="AB_hydrolase_fold"/>
</dbReference>
<dbReference type="Gene3D" id="3.40.50.1820">
    <property type="entry name" value="alpha/beta hydrolase"/>
    <property type="match status" value="1"/>
</dbReference>
<dbReference type="GO" id="GO:0016042">
    <property type="term" value="P:lipid catabolic process"/>
    <property type="evidence" value="ECO:0007669"/>
    <property type="project" value="UniProtKB-UniRule"/>
</dbReference>
<evidence type="ECO:0000256" key="3">
    <source>
        <dbReference type="ARBA" id="ARBA00022963"/>
    </source>
</evidence>
<accession>A0A6L2MDV9</accession>
<keyword evidence="4 5" id="KW-0443">Lipid metabolism</keyword>
<evidence type="ECO:0000313" key="8">
    <source>
        <dbReference type="EMBL" id="GEU71457.1"/>
    </source>
</evidence>
<feature type="region of interest" description="Disordered" evidence="6">
    <location>
        <begin position="1"/>
        <end position="23"/>
    </location>
</feature>
<dbReference type="Pfam" id="PF01764">
    <property type="entry name" value="Lipase_3"/>
    <property type="match status" value="1"/>
</dbReference>
<gene>
    <name evidence="8" type="ORF">Tci_043435</name>
</gene>
<name>A0A6L2MDV9_TANCI</name>
<dbReference type="InterPro" id="IPR002921">
    <property type="entry name" value="Fungal_lipase-type"/>
</dbReference>
<dbReference type="GO" id="GO:0008970">
    <property type="term" value="F:phospholipase A1 activity"/>
    <property type="evidence" value="ECO:0007669"/>
    <property type="project" value="UniProtKB-UniRule"/>
</dbReference>
<dbReference type="AlphaFoldDB" id="A0A6L2MDV9"/>
<dbReference type="SUPFAM" id="SSF53474">
    <property type="entry name" value="alpha/beta-Hydrolases"/>
    <property type="match status" value="1"/>
</dbReference>
<dbReference type="GO" id="GO:0005737">
    <property type="term" value="C:cytoplasm"/>
    <property type="evidence" value="ECO:0007669"/>
    <property type="project" value="UniProtKB-ARBA"/>
</dbReference>
<dbReference type="InterPro" id="IPR033556">
    <property type="entry name" value="PLA"/>
</dbReference>
<evidence type="ECO:0000256" key="4">
    <source>
        <dbReference type="ARBA" id="ARBA00023098"/>
    </source>
</evidence>
<feature type="compositionally biased region" description="Low complexity" evidence="6">
    <location>
        <begin position="1"/>
        <end position="13"/>
    </location>
</feature>
<organism evidence="8">
    <name type="scientific">Tanacetum cinerariifolium</name>
    <name type="common">Dalmatian daisy</name>
    <name type="synonym">Chrysanthemum cinerariifolium</name>
    <dbReference type="NCBI Taxonomy" id="118510"/>
    <lineage>
        <taxon>Eukaryota</taxon>
        <taxon>Viridiplantae</taxon>
        <taxon>Streptophyta</taxon>
        <taxon>Embryophyta</taxon>
        <taxon>Tracheophyta</taxon>
        <taxon>Spermatophyta</taxon>
        <taxon>Magnoliopsida</taxon>
        <taxon>eudicotyledons</taxon>
        <taxon>Gunneridae</taxon>
        <taxon>Pentapetalae</taxon>
        <taxon>asterids</taxon>
        <taxon>campanulids</taxon>
        <taxon>Asterales</taxon>
        <taxon>Asteraceae</taxon>
        <taxon>Asteroideae</taxon>
        <taxon>Anthemideae</taxon>
        <taxon>Anthemidinae</taxon>
        <taxon>Tanacetum</taxon>
    </lineage>
</organism>
<dbReference type="CDD" id="cd00519">
    <property type="entry name" value="Lipase_3"/>
    <property type="match status" value="1"/>
</dbReference>
<evidence type="ECO:0000259" key="7">
    <source>
        <dbReference type="Pfam" id="PF01764"/>
    </source>
</evidence>
<reference evidence="8" key="1">
    <citation type="journal article" date="2019" name="Sci. Rep.">
        <title>Draft genome of Tanacetum cinerariifolium, the natural source of mosquito coil.</title>
        <authorList>
            <person name="Yamashiro T."/>
            <person name="Shiraishi A."/>
            <person name="Satake H."/>
            <person name="Nakayama K."/>
        </authorList>
    </citation>
    <scope>NUCLEOTIDE SEQUENCE</scope>
</reference>
<dbReference type="EC" id="3.1.1.-" evidence="5"/>
<dbReference type="EMBL" id="BKCJ010006308">
    <property type="protein sequence ID" value="GEU71457.1"/>
    <property type="molecule type" value="Genomic_DNA"/>
</dbReference>